<reference evidence="1 2" key="1">
    <citation type="submission" date="2015-01" db="EMBL/GenBank/DDBJ databases">
        <title>The Genome Sequence of Rhinocladiella mackenzie CBS 650.93.</title>
        <authorList>
            <consortium name="The Broad Institute Genomics Platform"/>
            <person name="Cuomo C."/>
            <person name="de Hoog S."/>
            <person name="Gorbushina A."/>
            <person name="Stielow B."/>
            <person name="Teixiera M."/>
            <person name="Abouelleil A."/>
            <person name="Chapman S.B."/>
            <person name="Priest M."/>
            <person name="Young S.K."/>
            <person name="Wortman J."/>
            <person name="Nusbaum C."/>
            <person name="Birren B."/>
        </authorList>
    </citation>
    <scope>NUCLEOTIDE SEQUENCE [LARGE SCALE GENOMIC DNA]</scope>
    <source>
        <strain evidence="1 2">CBS 650.93</strain>
    </source>
</reference>
<organism evidence="1 2">
    <name type="scientific">Rhinocladiella mackenziei CBS 650.93</name>
    <dbReference type="NCBI Taxonomy" id="1442369"/>
    <lineage>
        <taxon>Eukaryota</taxon>
        <taxon>Fungi</taxon>
        <taxon>Dikarya</taxon>
        <taxon>Ascomycota</taxon>
        <taxon>Pezizomycotina</taxon>
        <taxon>Eurotiomycetes</taxon>
        <taxon>Chaetothyriomycetidae</taxon>
        <taxon>Chaetothyriales</taxon>
        <taxon>Herpotrichiellaceae</taxon>
        <taxon>Rhinocladiella</taxon>
    </lineage>
</organism>
<name>A0A0D2IT24_9EURO</name>
<keyword evidence="2" id="KW-1185">Reference proteome</keyword>
<dbReference type="HOGENOM" id="CLU_2307599_0_0_1"/>
<proteinExistence type="predicted"/>
<gene>
    <name evidence="1" type="ORF">Z518_00253</name>
</gene>
<accession>A0A0D2IT24</accession>
<dbReference type="VEuPathDB" id="FungiDB:Z518_00253"/>
<dbReference type="RefSeq" id="XP_013276310.1">
    <property type="nucleotide sequence ID" value="XM_013420856.1"/>
</dbReference>
<dbReference type="EMBL" id="KN847475">
    <property type="protein sequence ID" value="KIX09174.1"/>
    <property type="molecule type" value="Genomic_DNA"/>
</dbReference>
<dbReference type="AlphaFoldDB" id="A0A0D2IT24"/>
<evidence type="ECO:0000313" key="1">
    <source>
        <dbReference type="EMBL" id="KIX09174.1"/>
    </source>
</evidence>
<sequence length="100" mass="11501">MQSTQVTKMNNSSGFVDLLITDNKNLYTFMEFKNIQIPYLELSGEGSIEKAKRLEPMKLNDILKLKFKGDKYRTGSINNWIDGKGRGPVSRSVRNQLQSW</sequence>
<evidence type="ECO:0000313" key="2">
    <source>
        <dbReference type="Proteomes" id="UP000053617"/>
    </source>
</evidence>
<dbReference type="Proteomes" id="UP000053617">
    <property type="component" value="Unassembled WGS sequence"/>
</dbReference>
<protein>
    <submittedName>
        <fullName evidence="1">Rhinocladiella mackenziei CBS 650.93 unplaced genomic scaffold supercont1.1, whole genome shotgun sequence</fullName>
    </submittedName>
</protein>
<dbReference type="GeneID" id="25288324"/>
<dbReference type="OrthoDB" id="5380555at2759"/>